<evidence type="ECO:0000256" key="1">
    <source>
        <dbReference type="ARBA" id="ARBA00022612"/>
    </source>
</evidence>
<comment type="caution">
    <text evidence="3">The sequence shown here is derived from an EMBL/GenBank/DDBJ whole genome shotgun (WGS) entry which is preliminary data.</text>
</comment>
<sequence>MSALNLHERLAALTDDEHREALRPWDMPERKKLLRGWYSKARTSQVVPDGDWHTWLVMAGRGFGKTRTGAEWVQRAAMKGAARIAIVGATLHEARAVMVEGESGLLRAGRQSLRPSFEPSLRRLSWPTGAKGFLYSADDPDAMRGAQHSHAWGDEIAKWPQGLDVWMNLRMGLRLGKEPRAVLTTTPRPVPLVRRLLEEALAGHAIIVTRGRTVENTANLPPAFLEAVTEAYGGTRLGRQELDGELIEEVEGALWSRALIERCRVRPVNPAGQGVDDAGLARVVIGVDPPAGHGAGSVCGIVAAGLRADGTIVVIEDASVEGLSPEGWARAVSDAAARHAADRVVAEVNNGGDMVARVLAAVDHALPVKSVRATRGKAIRAEPVAAQYEAGRVRHAGAFPALEDELCGLIAGGGYEGPGRSPDRADALVWAVWELMGKSARPGVRVV</sequence>
<feature type="domain" description="Terminase large subunit gp17-like C-terminal" evidence="2">
    <location>
        <begin position="285"/>
        <end position="432"/>
    </location>
</feature>
<dbReference type="Gene3D" id="3.40.50.300">
    <property type="entry name" value="P-loop containing nucleotide triphosphate hydrolases"/>
    <property type="match status" value="1"/>
</dbReference>
<keyword evidence="4" id="KW-1185">Reference proteome</keyword>
<evidence type="ECO:0000313" key="4">
    <source>
        <dbReference type="Proteomes" id="UP001597124"/>
    </source>
</evidence>
<dbReference type="InterPro" id="IPR027417">
    <property type="entry name" value="P-loop_NTPase"/>
</dbReference>
<proteinExistence type="predicted"/>
<evidence type="ECO:0000259" key="2">
    <source>
        <dbReference type="Pfam" id="PF17289"/>
    </source>
</evidence>
<dbReference type="Gene3D" id="3.30.420.240">
    <property type="match status" value="1"/>
</dbReference>
<dbReference type="Pfam" id="PF03237">
    <property type="entry name" value="Terminase_6N"/>
    <property type="match status" value="1"/>
</dbReference>
<name>A0ABW3BZG1_SPHXN</name>
<dbReference type="Pfam" id="PF17289">
    <property type="entry name" value="Terminase_6C"/>
    <property type="match status" value="1"/>
</dbReference>
<reference evidence="4" key="1">
    <citation type="journal article" date="2019" name="Int. J. Syst. Evol. Microbiol.">
        <title>The Global Catalogue of Microorganisms (GCM) 10K type strain sequencing project: providing services to taxonomists for standard genome sequencing and annotation.</title>
        <authorList>
            <consortium name="The Broad Institute Genomics Platform"/>
            <consortium name="The Broad Institute Genome Sequencing Center for Infectious Disease"/>
            <person name="Wu L."/>
            <person name="Ma J."/>
        </authorList>
    </citation>
    <scope>NUCLEOTIDE SEQUENCE [LARGE SCALE GENOMIC DNA]</scope>
    <source>
        <strain evidence="4">CCUG 52537</strain>
    </source>
</reference>
<organism evidence="3 4">
    <name type="scientific">Sphingosinicella xenopeptidilytica</name>
    <dbReference type="NCBI Taxonomy" id="364098"/>
    <lineage>
        <taxon>Bacteria</taxon>
        <taxon>Pseudomonadati</taxon>
        <taxon>Pseudomonadota</taxon>
        <taxon>Alphaproteobacteria</taxon>
        <taxon>Sphingomonadales</taxon>
        <taxon>Sphingosinicellaceae</taxon>
        <taxon>Sphingosinicella</taxon>
    </lineage>
</organism>
<dbReference type="InterPro" id="IPR035421">
    <property type="entry name" value="Terminase_6C"/>
</dbReference>
<protein>
    <submittedName>
        <fullName evidence="3">DNA-packaging protein</fullName>
    </submittedName>
</protein>
<evidence type="ECO:0000313" key="3">
    <source>
        <dbReference type="EMBL" id="MFD0846781.1"/>
    </source>
</evidence>
<accession>A0ABW3BZG1</accession>
<dbReference type="EMBL" id="JBHTIK010000001">
    <property type="protein sequence ID" value="MFD0846781.1"/>
    <property type="molecule type" value="Genomic_DNA"/>
</dbReference>
<dbReference type="RefSeq" id="WP_381484625.1">
    <property type="nucleotide sequence ID" value="NZ_JBHTIK010000001.1"/>
</dbReference>
<keyword evidence="1" id="KW-1188">Viral release from host cell</keyword>
<gene>
    <name evidence="3" type="ORF">ACFQ00_00440</name>
</gene>
<dbReference type="Proteomes" id="UP001597124">
    <property type="component" value="Unassembled WGS sequence"/>
</dbReference>